<dbReference type="InterPro" id="IPR019734">
    <property type="entry name" value="TPR_rpt"/>
</dbReference>
<dbReference type="Gene3D" id="1.25.40.10">
    <property type="entry name" value="Tetratricopeptide repeat domain"/>
    <property type="match status" value="2"/>
</dbReference>
<organism evidence="4 5">
    <name type="scientific">Thecamonas trahens ATCC 50062</name>
    <dbReference type="NCBI Taxonomy" id="461836"/>
    <lineage>
        <taxon>Eukaryota</taxon>
        <taxon>Apusozoa</taxon>
        <taxon>Apusomonadida</taxon>
        <taxon>Apusomonadidae</taxon>
        <taxon>Thecamonas</taxon>
    </lineage>
</organism>
<evidence type="ECO:0000256" key="1">
    <source>
        <dbReference type="ARBA" id="ARBA00022737"/>
    </source>
</evidence>
<dbReference type="AlphaFoldDB" id="A0A0L0D8C4"/>
<dbReference type="PROSITE" id="PS50005">
    <property type="entry name" value="TPR"/>
    <property type="match status" value="2"/>
</dbReference>
<dbReference type="GeneID" id="25560198"/>
<dbReference type="RefSeq" id="XP_013762668.1">
    <property type="nucleotide sequence ID" value="XM_013907214.1"/>
</dbReference>
<keyword evidence="5" id="KW-1185">Reference proteome</keyword>
<reference evidence="4 5" key="1">
    <citation type="submission" date="2010-05" db="EMBL/GenBank/DDBJ databases">
        <title>The Genome Sequence of Thecamonas trahens ATCC 50062.</title>
        <authorList>
            <consortium name="The Broad Institute Genome Sequencing Platform"/>
            <person name="Russ C."/>
            <person name="Cuomo C."/>
            <person name="Shea T."/>
            <person name="Young S.K."/>
            <person name="Zeng Q."/>
            <person name="Koehrsen M."/>
            <person name="Haas B."/>
            <person name="Borodovsky M."/>
            <person name="Guigo R."/>
            <person name="Alvarado L."/>
            <person name="Berlin A."/>
            <person name="Bochicchio J."/>
            <person name="Borenstein D."/>
            <person name="Chapman S."/>
            <person name="Chen Z."/>
            <person name="Freedman E."/>
            <person name="Gellesch M."/>
            <person name="Goldberg J."/>
            <person name="Griggs A."/>
            <person name="Gujja S."/>
            <person name="Heilman E."/>
            <person name="Heiman D."/>
            <person name="Hepburn T."/>
            <person name="Howarth C."/>
            <person name="Jen D."/>
            <person name="Larson L."/>
            <person name="Mehta T."/>
            <person name="Park D."/>
            <person name="Pearson M."/>
            <person name="Roberts A."/>
            <person name="Saif S."/>
            <person name="Shenoy N."/>
            <person name="Sisk P."/>
            <person name="Stolte C."/>
            <person name="Sykes S."/>
            <person name="Thomson T."/>
            <person name="Walk T."/>
            <person name="White J."/>
            <person name="Yandava C."/>
            <person name="Burger G."/>
            <person name="Gray M.W."/>
            <person name="Holland P.W.H."/>
            <person name="King N."/>
            <person name="Lang F.B.F."/>
            <person name="Roger A.J."/>
            <person name="Ruiz-Trillo I."/>
            <person name="Lander E."/>
            <person name="Nusbaum C."/>
        </authorList>
    </citation>
    <scope>NUCLEOTIDE SEQUENCE [LARGE SCALE GENOMIC DNA]</scope>
    <source>
        <strain evidence="4 5">ATCC 50062</strain>
    </source>
</reference>
<dbReference type="STRING" id="461836.A0A0L0D8C4"/>
<evidence type="ECO:0000256" key="3">
    <source>
        <dbReference type="PROSITE-ProRule" id="PRU00339"/>
    </source>
</evidence>
<dbReference type="GO" id="GO:0051879">
    <property type="term" value="F:Hsp90 protein binding"/>
    <property type="evidence" value="ECO:0007669"/>
    <property type="project" value="TreeGrafter"/>
</dbReference>
<sequence length="301" mass="30527">MAVATSRAQLFKDKGNGCVRRGELALAVQWYDKALEVLGEVDAGSELAQTAAAILGNKSMAAGKMAAWDEALAAAQDAARLRPDWPKAHYRVGQAHAALGAHAAAIAALTAGLALAPNDAALTKALADAEAAAAAAAAAGTGGESGRGPGGAAPARASVAEESAAAAAMVISDAPSAKAKGNALFKLGKFEAALEAYSEALARAKADDDGRAVYHLNAAACYMQLRRFEDVVAACDAALALGQLADTSKALLRRAMAHDAMDNPAGAYADFMAVMASGKLAPEFQARLSRLRKALKADGKL</sequence>
<gene>
    <name evidence="4" type="ORF">AMSG_00389</name>
</gene>
<name>A0A0L0D8C4_THETB</name>
<evidence type="ECO:0000313" key="5">
    <source>
        <dbReference type="Proteomes" id="UP000054408"/>
    </source>
</evidence>
<dbReference type="Pfam" id="PF13181">
    <property type="entry name" value="TPR_8"/>
    <property type="match status" value="2"/>
</dbReference>
<protein>
    <submittedName>
        <fullName evidence="4">Uncharacterized protein</fullName>
    </submittedName>
</protein>
<accession>A0A0L0D8C4</accession>
<dbReference type="OrthoDB" id="412869at2759"/>
<dbReference type="EMBL" id="GL349434">
    <property type="protein sequence ID" value="KNC48612.1"/>
    <property type="molecule type" value="Genomic_DNA"/>
</dbReference>
<dbReference type="eggNOG" id="KOG0548">
    <property type="taxonomic scope" value="Eukaryota"/>
</dbReference>
<evidence type="ECO:0000256" key="2">
    <source>
        <dbReference type="ARBA" id="ARBA00022803"/>
    </source>
</evidence>
<keyword evidence="2 3" id="KW-0802">TPR repeat</keyword>
<dbReference type="PANTHER" id="PTHR22904">
    <property type="entry name" value="TPR REPEAT CONTAINING PROTEIN"/>
    <property type="match status" value="1"/>
</dbReference>
<keyword evidence="1" id="KW-0677">Repeat</keyword>
<dbReference type="PANTHER" id="PTHR22904:SF533">
    <property type="entry name" value="HSP70-HSP90 ORGANIZING PROTEIN 3"/>
    <property type="match status" value="1"/>
</dbReference>
<proteinExistence type="predicted"/>
<dbReference type="SUPFAM" id="SSF48452">
    <property type="entry name" value="TPR-like"/>
    <property type="match status" value="2"/>
</dbReference>
<feature type="repeat" description="TPR" evidence="3">
    <location>
        <begin position="174"/>
        <end position="207"/>
    </location>
</feature>
<dbReference type="Proteomes" id="UP000054408">
    <property type="component" value="Unassembled WGS sequence"/>
</dbReference>
<dbReference type="InterPro" id="IPR011990">
    <property type="entry name" value="TPR-like_helical_dom_sf"/>
</dbReference>
<evidence type="ECO:0000313" key="4">
    <source>
        <dbReference type="EMBL" id="KNC48612.1"/>
    </source>
</evidence>
<feature type="repeat" description="TPR" evidence="3">
    <location>
        <begin position="86"/>
        <end position="119"/>
    </location>
</feature>
<dbReference type="SMART" id="SM00028">
    <property type="entry name" value="TPR"/>
    <property type="match status" value="6"/>
</dbReference>
<dbReference type="eggNOG" id="KOG4648">
    <property type="taxonomic scope" value="Eukaryota"/>
</dbReference>